<keyword evidence="4" id="KW-1185">Reference proteome</keyword>
<sequence>MEKDIKKAKEIVSKTASEMNPDLFIFFAPYRFFESGSLFNLSEDTNCIGISTVAVVKDDQIEYNAFGGIFISFEKTGRCNLRQIDSISADLEGSINFLEKNLIPEERGTNLIFSTSSNLQVNKVLNRVFKNRNRDIRLYGGIASSDAPDFRTYISVNGQLLKDGFVILNLENVISFNTISLGFIPVGTTYTVTKARDNKIYSLDDMPVVYFLNNILKNTGIKPQDLDPVKTSEVLWEFPFLFIEDSGYISHLLVPMCFDNEDESFMFYGEVLEGSKIKLSTGDSEDILMDVKIRSEEFGNIINVRSLKPDFVLNITCTARNYILLGDNMESKEQEIYYEKIKEIPFAGFLTFGEIGPDRMGKAGKFYNETSILVGFVER</sequence>
<dbReference type="HOGENOM" id="CLU_749904_0_0_0"/>
<evidence type="ECO:0000313" key="4">
    <source>
        <dbReference type="Proteomes" id="UP000001366"/>
    </source>
</evidence>
<name>C0QTN4_PERMH</name>
<dbReference type="KEGG" id="pmx:PERMA_0254"/>
<evidence type="ECO:0008006" key="5">
    <source>
        <dbReference type="Google" id="ProtNLM"/>
    </source>
</evidence>
<dbReference type="AlphaFoldDB" id="C0QTN4"/>
<accession>C0QTN4</accession>
<dbReference type="SMART" id="SM01204">
    <property type="entry name" value="FIST_C"/>
    <property type="match status" value="1"/>
</dbReference>
<dbReference type="PaxDb" id="123214-PERMA_0254"/>
<dbReference type="InterPro" id="IPR019494">
    <property type="entry name" value="FIST_C"/>
</dbReference>
<dbReference type="RefSeq" id="WP_012675719.1">
    <property type="nucleotide sequence ID" value="NC_012440.1"/>
</dbReference>
<dbReference type="EMBL" id="CP001230">
    <property type="protein sequence ID" value="ACO03480.1"/>
    <property type="molecule type" value="Genomic_DNA"/>
</dbReference>
<dbReference type="Proteomes" id="UP000001366">
    <property type="component" value="Chromosome"/>
</dbReference>
<dbReference type="OrthoDB" id="11791at2"/>
<feature type="domain" description="FIST" evidence="1">
    <location>
        <begin position="20"/>
        <end position="207"/>
    </location>
</feature>
<evidence type="ECO:0000259" key="1">
    <source>
        <dbReference type="SMART" id="SM00897"/>
    </source>
</evidence>
<feature type="domain" description="FIST C-domain" evidence="2">
    <location>
        <begin position="211"/>
        <end position="358"/>
    </location>
</feature>
<dbReference type="SMART" id="SM00897">
    <property type="entry name" value="FIST"/>
    <property type="match status" value="1"/>
</dbReference>
<organism evidence="3 4">
    <name type="scientific">Persephonella marina (strain DSM 14350 / EX-H1)</name>
    <dbReference type="NCBI Taxonomy" id="123214"/>
    <lineage>
        <taxon>Bacteria</taxon>
        <taxon>Pseudomonadati</taxon>
        <taxon>Aquificota</taxon>
        <taxon>Aquificia</taxon>
        <taxon>Aquificales</taxon>
        <taxon>Hydrogenothermaceae</taxon>
        <taxon>Persephonella</taxon>
    </lineage>
</organism>
<dbReference type="eggNOG" id="COG3287">
    <property type="taxonomic scope" value="Bacteria"/>
</dbReference>
<dbReference type="PANTHER" id="PTHR40252:SF2">
    <property type="entry name" value="BLR0328 PROTEIN"/>
    <property type="match status" value="1"/>
</dbReference>
<dbReference type="Pfam" id="PF08495">
    <property type="entry name" value="FIST"/>
    <property type="match status" value="1"/>
</dbReference>
<dbReference type="STRING" id="123214.PERMA_0254"/>
<dbReference type="PANTHER" id="PTHR40252">
    <property type="entry name" value="BLR0328 PROTEIN"/>
    <property type="match status" value="1"/>
</dbReference>
<reference evidence="3 4" key="1">
    <citation type="journal article" date="2009" name="J. Bacteriol.">
        <title>Complete and draft genome sequences of six members of the Aquificales.</title>
        <authorList>
            <person name="Reysenbach A.L."/>
            <person name="Hamamura N."/>
            <person name="Podar M."/>
            <person name="Griffiths E."/>
            <person name="Ferreira S."/>
            <person name="Hochstein R."/>
            <person name="Heidelberg J."/>
            <person name="Johnson J."/>
            <person name="Mead D."/>
            <person name="Pohorille A."/>
            <person name="Sarmiento M."/>
            <person name="Schweighofer K."/>
            <person name="Seshadri R."/>
            <person name="Voytek M.A."/>
        </authorList>
    </citation>
    <scope>NUCLEOTIDE SEQUENCE [LARGE SCALE GENOMIC DNA]</scope>
    <source>
        <strain evidence="4">DSM 14350 / EX-H1</strain>
    </source>
</reference>
<gene>
    <name evidence="3" type="ordered locus">PERMA_0254</name>
</gene>
<evidence type="ECO:0000313" key="3">
    <source>
        <dbReference type="EMBL" id="ACO03480.1"/>
    </source>
</evidence>
<protein>
    <recommendedName>
        <fullName evidence="5">FIST C-domain domain-containing protein</fullName>
    </recommendedName>
</protein>
<evidence type="ECO:0000259" key="2">
    <source>
        <dbReference type="SMART" id="SM01204"/>
    </source>
</evidence>
<proteinExistence type="predicted"/>
<dbReference type="InterPro" id="IPR013702">
    <property type="entry name" value="FIST_domain_N"/>
</dbReference>
<dbReference type="Pfam" id="PF10442">
    <property type="entry name" value="FIST_C"/>
    <property type="match status" value="1"/>
</dbReference>